<gene>
    <name evidence="3" type="ORF">ADUPG1_012912</name>
</gene>
<dbReference type="EMBL" id="BQXS01012561">
    <property type="protein sequence ID" value="GKT25026.1"/>
    <property type="molecule type" value="Genomic_DNA"/>
</dbReference>
<feature type="compositionally biased region" description="Low complexity" evidence="2">
    <location>
        <begin position="708"/>
        <end position="719"/>
    </location>
</feature>
<feature type="region of interest" description="Disordered" evidence="2">
    <location>
        <begin position="229"/>
        <end position="249"/>
    </location>
</feature>
<feature type="non-terminal residue" evidence="3">
    <location>
        <position position="1"/>
    </location>
</feature>
<evidence type="ECO:0000313" key="3">
    <source>
        <dbReference type="EMBL" id="GKT25026.1"/>
    </source>
</evidence>
<feature type="compositionally biased region" description="Basic and acidic residues" evidence="2">
    <location>
        <begin position="573"/>
        <end position="584"/>
    </location>
</feature>
<feature type="region of interest" description="Disordered" evidence="2">
    <location>
        <begin position="374"/>
        <end position="420"/>
    </location>
</feature>
<proteinExistence type="predicted"/>
<feature type="coiled-coil region" evidence="1">
    <location>
        <begin position="92"/>
        <end position="119"/>
    </location>
</feature>
<comment type="caution">
    <text evidence="3">The sequence shown here is derived from an EMBL/GenBank/DDBJ whole genome shotgun (WGS) entry which is preliminary data.</text>
</comment>
<evidence type="ECO:0000313" key="4">
    <source>
        <dbReference type="Proteomes" id="UP001057375"/>
    </source>
</evidence>
<feature type="non-terminal residue" evidence="3">
    <location>
        <position position="1123"/>
    </location>
</feature>
<feature type="region of interest" description="Disordered" evidence="2">
    <location>
        <begin position="569"/>
        <end position="599"/>
    </location>
</feature>
<feature type="region of interest" description="Disordered" evidence="2">
    <location>
        <begin position="1"/>
        <end position="48"/>
    </location>
</feature>
<organism evidence="3 4">
    <name type="scientific">Aduncisulcus paluster</name>
    <dbReference type="NCBI Taxonomy" id="2918883"/>
    <lineage>
        <taxon>Eukaryota</taxon>
        <taxon>Metamonada</taxon>
        <taxon>Carpediemonas-like organisms</taxon>
        <taxon>Aduncisulcus</taxon>
    </lineage>
</organism>
<feature type="compositionally biased region" description="Polar residues" evidence="2">
    <location>
        <begin position="229"/>
        <end position="239"/>
    </location>
</feature>
<sequence length="1123" mass="122146">LPQDGLASPLSDQPTPVKNSTATPSYSTHGTSSSLSSPSPRRVASSPPPLVIRLNTSIMTYGYGSNGLLDFCLGVYTCGCVREALTKWVPRVEAWIEQVQQMKDEEARLEAEHKLEQKSMSYVPSSLDNPIESIKKEAVSVDKAPSSKSKDESEDSQTKKKQIIEYPIDKLKIIQQTLSKIIAKHNPVKELAEKHMKQLMKKHKEDRLTRSTLNNTLLMLKKVTDQLTGNANSSTNVKSASLGRPSASSMGGSGSVLPSSMSLSLNLCLSVLNSAVAWSYSGNVQLVKKVLSFLLPIAARKHSPLFLRETVCRLAVALSSKGFFLCNTDVITVMNARCKDIVTICGTFMCTLDLGQVIRLKSKKECEDIEKKRKKQQEKEHQYLQKKEKTQDKNKESTPTPEMEDKGDKDPSMSSSKADSPKVPVVFSLGVVVSSLTHRCRFIPAIVIDRETLNDSISATAASQAINKTSQTASVSGSSNLFDHCEEFTCPSTSSLQSHLIKLRVSLSAHNAGPVCILWVAKNESDGSFVSLSHFPQHHPSQSHTHRGLHTLGHIVSFTPNLKSMSVLPHPWSKAERDRREQKQAQRKKRLPSAISPSLSSSSVFYSTFRTLLSKPISYSFPHVILPHVFSQREKETEWEREREGMFAEESTLPYASAVPMSRHSLMITDNHPQSYLPTSRKSKKGISGGIRRSSLSRATTNSPSPPRNSSGSPRRSSPSPKPVFHDQSSSLGSSRDGSQISSHSDTSTGSTKASFGPFFRKEQNTSRISPSSLVKSLDHLRTMAAAARKEGVGLIYGVDIFFPTHPRAKSNPFIEQQLMKMSKEVKVRRLKQKKDGVGKKAELDSESVLIRSHVPIVSTEPYLSFIPDFANILSWDGIVDDMCHIVFSLGACGVMLQRPLAAYTCAVDVVGRSSSSLQQRNLFMKSHCREMGSSFGTESVLSESAATRCYSGVGGFFCDDEISDSDIPLPNEPEDSFLGQIDSPGILNDFVSNQGLGCAGARYLGMTFDNSAHLHINTGTSSRGSTIVSVTSSSSASSASSAGSSSSSTCFQSPFSLSPHLSVSMTPSSSSVSSGTPSASISTLSSQSCQLGCASPSTSSLTLSLLTLNPLLFYFTSSVLSR</sequence>
<name>A0ABQ5K138_9EUKA</name>
<feature type="region of interest" description="Disordered" evidence="2">
    <location>
        <begin position="138"/>
        <end position="159"/>
    </location>
</feature>
<keyword evidence="4" id="KW-1185">Reference proteome</keyword>
<feature type="compositionally biased region" description="Basic and acidic residues" evidence="2">
    <location>
        <begin position="374"/>
        <end position="396"/>
    </location>
</feature>
<evidence type="ECO:0000256" key="1">
    <source>
        <dbReference type="SAM" id="Coils"/>
    </source>
</evidence>
<feature type="compositionally biased region" description="Low complexity" evidence="2">
    <location>
        <begin position="726"/>
        <end position="745"/>
    </location>
</feature>
<protein>
    <submittedName>
        <fullName evidence="3">Uncharacterized protein</fullName>
    </submittedName>
</protein>
<reference evidence="3" key="1">
    <citation type="submission" date="2022-03" db="EMBL/GenBank/DDBJ databases">
        <title>Draft genome sequence of Aduncisulcus paluster, a free-living microaerophilic Fornicata.</title>
        <authorList>
            <person name="Yuyama I."/>
            <person name="Kume K."/>
            <person name="Tamura T."/>
            <person name="Inagaki Y."/>
            <person name="Hashimoto T."/>
        </authorList>
    </citation>
    <scope>NUCLEOTIDE SEQUENCE</scope>
    <source>
        <strain evidence="3">NY0171</strain>
    </source>
</reference>
<feature type="region of interest" description="Disordered" evidence="2">
    <location>
        <begin position="670"/>
        <end position="771"/>
    </location>
</feature>
<keyword evidence="1" id="KW-0175">Coiled coil</keyword>
<feature type="compositionally biased region" description="Polar residues" evidence="2">
    <location>
        <begin position="10"/>
        <end position="22"/>
    </location>
</feature>
<accession>A0ABQ5K138</accession>
<evidence type="ECO:0000256" key="2">
    <source>
        <dbReference type="SAM" id="MobiDB-lite"/>
    </source>
</evidence>
<dbReference type="Proteomes" id="UP001057375">
    <property type="component" value="Unassembled WGS sequence"/>
</dbReference>
<feature type="compositionally biased region" description="Low complexity" evidence="2">
    <location>
        <begin position="23"/>
        <end position="45"/>
    </location>
</feature>